<dbReference type="OMA" id="WWINFRA"/>
<dbReference type="InterPro" id="IPR036396">
    <property type="entry name" value="Cyt_P450_sf"/>
</dbReference>
<evidence type="ECO:0000313" key="13">
    <source>
        <dbReference type="EMBL" id="OTG18916.1"/>
    </source>
</evidence>
<keyword evidence="5 10" id="KW-0479">Metal-binding</keyword>
<dbReference type="EMBL" id="MNCJ02000323">
    <property type="protein sequence ID" value="KAF5795853.1"/>
    <property type="molecule type" value="Genomic_DNA"/>
</dbReference>
<dbReference type="GO" id="GO:0016020">
    <property type="term" value="C:membrane"/>
    <property type="evidence" value="ECO:0000318"/>
    <property type="project" value="GO_Central"/>
</dbReference>
<dbReference type="EMBL" id="CM007897">
    <property type="protein sequence ID" value="OTG18916.1"/>
    <property type="molecule type" value="Genomic_DNA"/>
</dbReference>
<dbReference type="OrthoDB" id="1103324at2759"/>
<reference evidence="12" key="3">
    <citation type="submission" date="2020-06" db="EMBL/GenBank/DDBJ databases">
        <title>Helianthus annuus Genome sequencing and assembly Release 2.</title>
        <authorList>
            <person name="Gouzy J."/>
            <person name="Langlade N."/>
            <person name="Munos S."/>
        </authorList>
    </citation>
    <scope>NUCLEOTIDE SEQUENCE</scope>
    <source>
        <tissue evidence="12">Leaves</tissue>
    </source>
</reference>
<evidence type="ECO:0000256" key="7">
    <source>
        <dbReference type="ARBA" id="ARBA00023004"/>
    </source>
</evidence>
<accession>A0A251U7S5</accession>
<dbReference type="GO" id="GO:0005506">
    <property type="term" value="F:iron ion binding"/>
    <property type="evidence" value="ECO:0007669"/>
    <property type="project" value="InterPro"/>
</dbReference>
<dbReference type="InParanoid" id="A0A251U7S5"/>
<dbReference type="PRINTS" id="PR00385">
    <property type="entry name" value="P450"/>
</dbReference>
<dbReference type="AlphaFoldDB" id="A0A251U7S5"/>
<evidence type="ECO:0000313" key="14">
    <source>
        <dbReference type="Proteomes" id="UP000215914"/>
    </source>
</evidence>
<evidence type="ECO:0000256" key="8">
    <source>
        <dbReference type="ARBA" id="ARBA00023033"/>
    </source>
</evidence>
<dbReference type="GO" id="GO:0033759">
    <property type="term" value="F:flavone synthase activity"/>
    <property type="evidence" value="ECO:0007669"/>
    <property type="project" value="UniProtKB-EC"/>
</dbReference>
<dbReference type="PANTHER" id="PTHR47943">
    <property type="entry name" value="CYTOCHROME P450 93A3-LIKE"/>
    <property type="match status" value="1"/>
</dbReference>
<evidence type="ECO:0000313" key="12">
    <source>
        <dbReference type="EMBL" id="KAF5795853.1"/>
    </source>
</evidence>
<feature type="binding site" description="axial binding residue" evidence="10">
    <location>
        <position position="443"/>
    </location>
    <ligand>
        <name>heme</name>
        <dbReference type="ChEBI" id="CHEBI:30413"/>
    </ligand>
    <ligandPart>
        <name>Fe</name>
        <dbReference type="ChEBI" id="CHEBI:18248"/>
    </ligandPart>
</feature>
<proteinExistence type="inferred from homology"/>
<evidence type="ECO:0000256" key="2">
    <source>
        <dbReference type="ARBA" id="ARBA00004370"/>
    </source>
</evidence>
<dbReference type="FunFam" id="1.10.630.10:FF:000019">
    <property type="entry name" value="Cytochrome P450 family protein"/>
    <property type="match status" value="1"/>
</dbReference>
<dbReference type="PRINTS" id="PR00463">
    <property type="entry name" value="EP450I"/>
</dbReference>
<keyword evidence="14" id="KW-1185">Reference proteome</keyword>
<reference evidence="13" key="2">
    <citation type="submission" date="2017-02" db="EMBL/GenBank/DDBJ databases">
        <title>Sunflower complete genome.</title>
        <authorList>
            <person name="Langlade N."/>
            <person name="Munos S."/>
        </authorList>
    </citation>
    <scope>NUCLEOTIDE SEQUENCE [LARGE SCALE GENOMIC DNA]</scope>
    <source>
        <tissue evidence="13">Leaves</tissue>
    </source>
</reference>
<evidence type="ECO:0000256" key="1">
    <source>
        <dbReference type="ARBA" id="ARBA00001971"/>
    </source>
</evidence>
<dbReference type="STRING" id="4232.A0A251U7S5"/>
<dbReference type="Pfam" id="PF00067">
    <property type="entry name" value="p450"/>
    <property type="match status" value="1"/>
</dbReference>
<organism evidence="13 14">
    <name type="scientific">Helianthus annuus</name>
    <name type="common">Common sunflower</name>
    <dbReference type="NCBI Taxonomy" id="4232"/>
    <lineage>
        <taxon>Eukaryota</taxon>
        <taxon>Viridiplantae</taxon>
        <taxon>Streptophyta</taxon>
        <taxon>Embryophyta</taxon>
        <taxon>Tracheophyta</taxon>
        <taxon>Spermatophyta</taxon>
        <taxon>Magnoliopsida</taxon>
        <taxon>eudicotyledons</taxon>
        <taxon>Gunneridae</taxon>
        <taxon>Pentapetalae</taxon>
        <taxon>asterids</taxon>
        <taxon>campanulids</taxon>
        <taxon>Asterales</taxon>
        <taxon>Asteraceae</taxon>
        <taxon>Asteroideae</taxon>
        <taxon>Heliantheae alliance</taxon>
        <taxon>Heliantheae</taxon>
        <taxon>Helianthus</taxon>
    </lineage>
</organism>
<keyword evidence="8 11" id="KW-0503">Monooxygenase</keyword>
<dbReference type="Proteomes" id="UP000215914">
    <property type="component" value="Chromosome 8"/>
</dbReference>
<keyword evidence="9" id="KW-0472">Membrane</keyword>
<comment type="subcellular location">
    <subcellularLocation>
        <location evidence="2">Membrane</location>
    </subcellularLocation>
</comment>
<dbReference type="InterPro" id="IPR001128">
    <property type="entry name" value="Cyt_P450"/>
</dbReference>
<comment type="similarity">
    <text evidence="3 11">Belongs to the cytochrome P450 family.</text>
</comment>
<keyword evidence="4 10" id="KW-0349">Heme</keyword>
<dbReference type="PANTHER" id="PTHR47943:SF8">
    <property type="entry name" value="CYTOCHROME P450"/>
    <property type="match status" value="1"/>
</dbReference>
<evidence type="ECO:0000256" key="3">
    <source>
        <dbReference type="ARBA" id="ARBA00010617"/>
    </source>
</evidence>
<dbReference type="PROSITE" id="PS00086">
    <property type="entry name" value="CYTOCHROME_P450"/>
    <property type="match status" value="1"/>
</dbReference>
<dbReference type="Gene3D" id="1.10.630.10">
    <property type="entry name" value="Cytochrome P450"/>
    <property type="match status" value="1"/>
</dbReference>
<gene>
    <name evidence="13" type="primary">C93B1</name>
    <name evidence="13" type="ORF">HannXRQ_Chr08g0228291</name>
    <name evidence="12" type="ORF">HanXRQr2_Chr08g0344551</name>
</gene>
<evidence type="ECO:0000256" key="5">
    <source>
        <dbReference type="ARBA" id="ARBA00022723"/>
    </source>
</evidence>
<evidence type="ECO:0000256" key="6">
    <source>
        <dbReference type="ARBA" id="ARBA00023002"/>
    </source>
</evidence>
<evidence type="ECO:0000256" key="4">
    <source>
        <dbReference type="ARBA" id="ARBA00022617"/>
    </source>
</evidence>
<evidence type="ECO:0000256" key="9">
    <source>
        <dbReference type="ARBA" id="ARBA00023136"/>
    </source>
</evidence>
<evidence type="ECO:0000256" key="11">
    <source>
        <dbReference type="RuleBase" id="RU000461"/>
    </source>
</evidence>
<evidence type="ECO:0000256" key="10">
    <source>
        <dbReference type="PIRSR" id="PIRSR602401-1"/>
    </source>
</evidence>
<dbReference type="GO" id="GO:0020037">
    <property type="term" value="F:heme binding"/>
    <property type="evidence" value="ECO:0007669"/>
    <property type="project" value="InterPro"/>
</dbReference>
<dbReference type="EC" id="1.14.20.5" evidence="12"/>
<name>A0A251U7S5_HELAN</name>
<sequence>MNFLVIISLVFLTSLFLLFSKRKPKHRLPPSPPSLPIIGHLHHLGPLIHQSFKSLSTRYGPLIHLRLGSVTCFVADTPELAQELLQKNDLAFSYRKHTLAIDHITYGVAFAFAPYGPYWKYIKKLSTVELLGSQNLGHFLPLRTHEIQELLRTLTVKAKQNESVNMTDELLKLANNVICQMMMGIRYSATDSEAVEAKNLVREVTKIFGEFNVSDFIWFCKRLDLQGFEKRYKDIHIRYDALLEKVMSKREEMRRREGKGKDGKGKDFLDLLLDVLEDEKAEIKITRNHIKALILDFFTAATETTAVTMEWTLVELINNPKVIEKARQEIDVVIGNKRLVEESDTPNLPYIQAIIKEVFRLHPPIPMVIRKSNENVTIKGYDIPVGSILFVNIWSIGRNSKYWESPLEFNPDRFLEGGALKGSLDIKGHNFTLLPFGTGRRSCPGINMAMRQLPVVIATLVQCFEWNVKEKRRLNVDERGGLTAPRATDLVCFPSVRKNSPFKV</sequence>
<keyword evidence="7 10" id="KW-0408">Iron</keyword>
<comment type="cofactor">
    <cofactor evidence="1 10">
        <name>heme</name>
        <dbReference type="ChEBI" id="CHEBI:30413"/>
    </cofactor>
</comment>
<protein>
    <submittedName>
        <fullName evidence="12">Flavone synthase I</fullName>
        <ecNumber evidence="12">1.14.20.5</ecNumber>
    </submittedName>
    <submittedName>
        <fullName evidence="13">Putative licodione synthase</fullName>
    </submittedName>
</protein>
<dbReference type="InterPro" id="IPR017972">
    <property type="entry name" value="Cyt_P450_CS"/>
</dbReference>
<dbReference type="Gramene" id="mRNA:HanXRQr2_Chr08g0344551">
    <property type="protein sequence ID" value="mRNA:HanXRQr2_Chr08g0344551"/>
    <property type="gene ID" value="HanXRQr2_Chr08g0344551"/>
</dbReference>
<dbReference type="InterPro" id="IPR002401">
    <property type="entry name" value="Cyt_P450_E_grp-I"/>
</dbReference>
<dbReference type="GO" id="GO:0016709">
    <property type="term" value="F:oxidoreductase activity, acting on paired donors, with incorporation or reduction of molecular oxygen, NAD(P)H as one donor, and incorporation of one atom of oxygen"/>
    <property type="evidence" value="ECO:0000318"/>
    <property type="project" value="GO_Central"/>
</dbReference>
<reference evidence="12 14" key="1">
    <citation type="journal article" date="2017" name="Nature">
        <title>The sunflower genome provides insights into oil metabolism, flowering and Asterid evolution.</title>
        <authorList>
            <person name="Badouin H."/>
            <person name="Gouzy J."/>
            <person name="Grassa C.J."/>
            <person name="Murat F."/>
            <person name="Staton S.E."/>
            <person name="Cottret L."/>
            <person name="Lelandais-Briere C."/>
            <person name="Owens G.L."/>
            <person name="Carrere S."/>
            <person name="Mayjonade B."/>
            <person name="Legrand L."/>
            <person name="Gill N."/>
            <person name="Kane N.C."/>
            <person name="Bowers J.E."/>
            <person name="Hubner S."/>
            <person name="Bellec A."/>
            <person name="Berard A."/>
            <person name="Berges H."/>
            <person name="Blanchet N."/>
            <person name="Boniface M.C."/>
            <person name="Brunel D."/>
            <person name="Catrice O."/>
            <person name="Chaidir N."/>
            <person name="Claudel C."/>
            <person name="Donnadieu C."/>
            <person name="Faraut T."/>
            <person name="Fievet G."/>
            <person name="Helmstetter N."/>
            <person name="King M."/>
            <person name="Knapp S.J."/>
            <person name="Lai Z."/>
            <person name="Le Paslier M.C."/>
            <person name="Lippi Y."/>
            <person name="Lorenzon L."/>
            <person name="Mandel J.R."/>
            <person name="Marage G."/>
            <person name="Marchand G."/>
            <person name="Marquand E."/>
            <person name="Bret-Mestries E."/>
            <person name="Morien E."/>
            <person name="Nambeesan S."/>
            <person name="Nguyen T."/>
            <person name="Pegot-Espagnet P."/>
            <person name="Pouilly N."/>
            <person name="Raftis F."/>
            <person name="Sallet E."/>
            <person name="Schiex T."/>
            <person name="Thomas J."/>
            <person name="Vandecasteele C."/>
            <person name="Vares D."/>
            <person name="Vear F."/>
            <person name="Vautrin S."/>
            <person name="Crespi M."/>
            <person name="Mangin B."/>
            <person name="Burke J.M."/>
            <person name="Salse J."/>
            <person name="Munos S."/>
            <person name="Vincourt P."/>
            <person name="Rieseberg L.H."/>
            <person name="Langlade N.B."/>
        </authorList>
    </citation>
    <scope>NUCLEOTIDE SEQUENCE [LARGE SCALE GENOMIC DNA]</scope>
    <source>
        <strain evidence="14">cv. SF193</strain>
        <tissue evidence="12">Leaves</tissue>
    </source>
</reference>
<dbReference type="SUPFAM" id="SSF48264">
    <property type="entry name" value="Cytochrome P450"/>
    <property type="match status" value="1"/>
</dbReference>
<keyword evidence="6 11" id="KW-0560">Oxidoreductase</keyword>